<gene>
    <name evidence="2" type="ORF">BDQ12DRAFT_718143</name>
</gene>
<proteinExistence type="predicted"/>
<dbReference type="Proteomes" id="UP000308652">
    <property type="component" value="Unassembled WGS sequence"/>
</dbReference>
<reference evidence="2 3" key="1">
    <citation type="journal article" date="2019" name="Nat. Ecol. Evol.">
        <title>Megaphylogeny resolves global patterns of mushroom evolution.</title>
        <authorList>
            <person name="Varga T."/>
            <person name="Krizsan K."/>
            <person name="Foldi C."/>
            <person name="Dima B."/>
            <person name="Sanchez-Garcia M."/>
            <person name="Sanchez-Ramirez S."/>
            <person name="Szollosi G.J."/>
            <person name="Szarkandi J.G."/>
            <person name="Papp V."/>
            <person name="Albert L."/>
            <person name="Andreopoulos W."/>
            <person name="Angelini C."/>
            <person name="Antonin V."/>
            <person name="Barry K.W."/>
            <person name="Bougher N.L."/>
            <person name="Buchanan P."/>
            <person name="Buyck B."/>
            <person name="Bense V."/>
            <person name="Catcheside P."/>
            <person name="Chovatia M."/>
            <person name="Cooper J."/>
            <person name="Damon W."/>
            <person name="Desjardin D."/>
            <person name="Finy P."/>
            <person name="Geml J."/>
            <person name="Haridas S."/>
            <person name="Hughes K."/>
            <person name="Justo A."/>
            <person name="Karasinski D."/>
            <person name="Kautmanova I."/>
            <person name="Kiss B."/>
            <person name="Kocsube S."/>
            <person name="Kotiranta H."/>
            <person name="LaButti K.M."/>
            <person name="Lechner B.E."/>
            <person name="Liimatainen K."/>
            <person name="Lipzen A."/>
            <person name="Lukacs Z."/>
            <person name="Mihaltcheva S."/>
            <person name="Morgado L.N."/>
            <person name="Niskanen T."/>
            <person name="Noordeloos M.E."/>
            <person name="Ohm R.A."/>
            <person name="Ortiz-Santana B."/>
            <person name="Ovrebo C."/>
            <person name="Racz N."/>
            <person name="Riley R."/>
            <person name="Savchenko A."/>
            <person name="Shiryaev A."/>
            <person name="Soop K."/>
            <person name="Spirin V."/>
            <person name="Szebenyi C."/>
            <person name="Tomsovsky M."/>
            <person name="Tulloss R.E."/>
            <person name="Uehling J."/>
            <person name="Grigoriev I.V."/>
            <person name="Vagvolgyi C."/>
            <person name="Papp T."/>
            <person name="Martin F.M."/>
            <person name="Miettinen O."/>
            <person name="Hibbett D.S."/>
            <person name="Nagy L.G."/>
        </authorList>
    </citation>
    <scope>NUCLEOTIDE SEQUENCE [LARGE SCALE GENOMIC DNA]</scope>
    <source>
        <strain evidence="2 3">CBS 166.37</strain>
    </source>
</reference>
<dbReference type="EMBL" id="ML213590">
    <property type="protein sequence ID" value="TFK45026.1"/>
    <property type="molecule type" value="Genomic_DNA"/>
</dbReference>
<name>A0A5C3ML32_9AGAR</name>
<organism evidence="2 3">
    <name type="scientific">Crucibulum laeve</name>
    <dbReference type="NCBI Taxonomy" id="68775"/>
    <lineage>
        <taxon>Eukaryota</taxon>
        <taxon>Fungi</taxon>
        <taxon>Dikarya</taxon>
        <taxon>Basidiomycota</taxon>
        <taxon>Agaricomycotina</taxon>
        <taxon>Agaricomycetes</taxon>
        <taxon>Agaricomycetidae</taxon>
        <taxon>Agaricales</taxon>
        <taxon>Agaricineae</taxon>
        <taxon>Nidulariaceae</taxon>
        <taxon>Crucibulum</taxon>
    </lineage>
</organism>
<feature type="region of interest" description="Disordered" evidence="1">
    <location>
        <begin position="217"/>
        <end position="239"/>
    </location>
</feature>
<sequence>MASTAIISSVKRTESSSLAAAIRNRAKVQFPESLSAHGTTDASFCSVDDDEHTLTGYGDISLSNADFVPSLPSDLSPIRRLIPRGQGGQRGRRSPAPLMPNVASFFEDGDVHLVPDLIRKILPPSPSKAKLTSDMDFGVFLDKERTIRAPRPLRAINFNTILYDTEKSDTENIHVDIDVEPMLRALDFEAFFKDLENREPRLDNAAVVSTERKKKPVNAAPVSIPQSKTNKSVPFRGGLKRLPTRPPLPRWDFKLLTSKPSTPIEERSSLFGIEAESLFGDDTGSSSGSVASHMHYI</sequence>
<accession>A0A5C3ML32</accession>
<evidence type="ECO:0000313" key="2">
    <source>
        <dbReference type="EMBL" id="TFK45026.1"/>
    </source>
</evidence>
<dbReference type="AlphaFoldDB" id="A0A5C3ML32"/>
<dbReference type="OrthoDB" id="3070540at2759"/>
<evidence type="ECO:0000256" key="1">
    <source>
        <dbReference type="SAM" id="MobiDB-lite"/>
    </source>
</evidence>
<keyword evidence="3" id="KW-1185">Reference proteome</keyword>
<protein>
    <submittedName>
        <fullName evidence="2">Uncharacterized protein</fullName>
    </submittedName>
</protein>
<evidence type="ECO:0000313" key="3">
    <source>
        <dbReference type="Proteomes" id="UP000308652"/>
    </source>
</evidence>